<keyword evidence="1" id="KW-1133">Transmembrane helix</keyword>
<sequence length="91" mass="10184">MISMPVLFCWRFVAAFIGVILVLSAGACCVFYGRSSERTKILVQAEMAFQNREKINDEVLSLSPFHLCLALGGVSKECATILRRLDKTSRR</sequence>
<gene>
    <name evidence="2" type="ordered locus">BAnh1_10820</name>
</gene>
<keyword evidence="1" id="KW-0472">Membrane</keyword>
<reference evidence="2 3" key="1">
    <citation type="journal article" date="2013" name="PLoS Genet.">
        <title>A gene transfer agent and a dynamic repertoire of secretion systems hold the keys to the explosive radiation of the emerging pathogen Bartonella.</title>
        <authorList>
            <person name="Guy L."/>
            <person name="Nystedt B."/>
            <person name="Toft C."/>
            <person name="Zaremba-Niedzwiedzka K."/>
            <person name="Berglund E.C."/>
            <person name="Granberg F."/>
            <person name="Naslund K."/>
            <person name="Eriksson A.S."/>
            <person name="Andersson S.G."/>
        </authorList>
    </citation>
    <scope>NUCLEOTIDE SEQUENCE [LARGE SCALE GENOMIC DNA]</scope>
    <source>
        <strain evidence="2 3">Aust/NH1</strain>
    </source>
</reference>
<evidence type="ECO:0000313" key="2">
    <source>
        <dbReference type="EMBL" id="AGF74950.1"/>
    </source>
</evidence>
<dbReference type="PATRIC" id="fig|1094489.3.peg.1336"/>
<keyword evidence="1" id="KW-0812">Transmembrane</keyword>
<protein>
    <submittedName>
        <fullName evidence="2">Uncharacterized protein</fullName>
    </submittedName>
</protein>
<evidence type="ECO:0000256" key="1">
    <source>
        <dbReference type="SAM" id="Phobius"/>
    </source>
</evidence>
<dbReference type="eggNOG" id="ENOG502ZRTH">
    <property type="taxonomic scope" value="Bacteria"/>
</dbReference>
<proteinExistence type="predicted"/>
<dbReference type="EMBL" id="CP003123">
    <property type="protein sequence ID" value="AGF74950.1"/>
    <property type="molecule type" value="Genomic_DNA"/>
</dbReference>
<dbReference type="STRING" id="1094489.BAnh1_10820"/>
<dbReference type="KEGG" id="baus:BAnh1_10820"/>
<name>M1P524_BARAA</name>
<feature type="transmembrane region" description="Helical" evidence="1">
    <location>
        <begin position="12"/>
        <end position="32"/>
    </location>
</feature>
<accession>M1P524</accession>
<dbReference type="AlphaFoldDB" id="M1P524"/>
<dbReference type="Proteomes" id="UP000011729">
    <property type="component" value="Chromosome"/>
</dbReference>
<dbReference type="HOGENOM" id="CLU_188910_0_0_5"/>
<keyword evidence="3" id="KW-1185">Reference proteome</keyword>
<organism evidence="2 3">
    <name type="scientific">Bartonella australis (strain Aust/NH1)</name>
    <dbReference type="NCBI Taxonomy" id="1094489"/>
    <lineage>
        <taxon>Bacteria</taxon>
        <taxon>Pseudomonadati</taxon>
        <taxon>Pseudomonadota</taxon>
        <taxon>Alphaproteobacteria</taxon>
        <taxon>Hyphomicrobiales</taxon>
        <taxon>Bartonellaceae</taxon>
        <taxon>Bartonella</taxon>
    </lineage>
</organism>
<evidence type="ECO:0000313" key="3">
    <source>
        <dbReference type="Proteomes" id="UP000011729"/>
    </source>
</evidence>